<organism evidence="3 4">
    <name type="scientific">Streptococcus suis</name>
    <dbReference type="NCBI Taxonomy" id="1307"/>
    <lineage>
        <taxon>Bacteria</taxon>
        <taxon>Bacillati</taxon>
        <taxon>Bacillota</taxon>
        <taxon>Bacilli</taxon>
        <taxon>Lactobacillales</taxon>
        <taxon>Streptococcaceae</taxon>
        <taxon>Streptococcus</taxon>
    </lineage>
</organism>
<keyword evidence="2" id="KW-0732">Signal</keyword>
<name>A0A9X4MPJ5_STRSU</name>
<feature type="signal peptide" evidence="2">
    <location>
        <begin position="1"/>
        <end position="41"/>
    </location>
</feature>
<feature type="region of interest" description="Disordered" evidence="1">
    <location>
        <begin position="918"/>
        <end position="944"/>
    </location>
</feature>
<feature type="chain" id="PRO_5040954829" description="Gram-positive cocci surface proteins LPxTG domain-containing protein" evidence="2">
    <location>
        <begin position="42"/>
        <end position="1047"/>
    </location>
</feature>
<reference evidence="3" key="1">
    <citation type="submission" date="2022-07" db="EMBL/GenBank/DDBJ databases">
        <title>Whole Genome Sequencing of Streptococcus suis.</title>
        <authorList>
            <person name="Dai X."/>
            <person name="Huang J."/>
            <person name="Wang L."/>
        </authorList>
    </citation>
    <scope>NUCLEOTIDE SEQUENCE</scope>
    <source>
        <strain evidence="3">XNB2</strain>
    </source>
</reference>
<dbReference type="AlphaFoldDB" id="A0A9X4MPJ5"/>
<evidence type="ECO:0000256" key="1">
    <source>
        <dbReference type="SAM" id="MobiDB-lite"/>
    </source>
</evidence>
<feature type="compositionally biased region" description="Polar residues" evidence="1">
    <location>
        <begin position="928"/>
        <end position="944"/>
    </location>
</feature>
<feature type="region of interest" description="Disordered" evidence="1">
    <location>
        <begin position="42"/>
        <end position="121"/>
    </location>
</feature>
<feature type="compositionally biased region" description="Polar residues" evidence="1">
    <location>
        <begin position="998"/>
        <end position="1018"/>
    </location>
</feature>
<feature type="compositionally biased region" description="Low complexity" evidence="1">
    <location>
        <begin position="983"/>
        <end position="994"/>
    </location>
</feature>
<sequence>MKRKKKYKYDYKCRQKLMLLVGATTMAVGAVTMGQVQSVHAEETKPEPIVTDLKDSSSQTTSPTTGEEGQLSLSQTGNTDSAEDLQETEAGLSEPKEDQAGVSTERSVPEERTLIIETSEQPAPIITDISVNAEDEREYSKANVGLEITFEQVEQPTVVTHKLINKDSGEAYVKTATIEKQPHYRYTEIDTSIPETRQTAFTYFEKVPAGTYRLEIGLTDLESKPYELDAASLEKINNLSDIVIKPYVETNKKFVEPNLVEVRVDKATVKKGENVVYTLVYDGLPEVSYGVMLKDFDYSVFSAEYDKTGKQTGRSVLHISEKFSEAGEKKLEFDTSYGYFSTKDWKKQVEISEGNRDKLAQLMPTVTVLDEDYKPIEIISLTHIRADGSRSELAALDPSWSHSINAPSDDSGQYYHNRVLHKLQVGDQLVYKVRLSPEYLSELKKRKSYTESVSLEFDRVFNVRALGGTAYEFDERDSLYLSSDKWETGEVDMTFIVKDYMHGYLNLNRLGSGAYDDYHLAFGGYLFQIENPNYSSPILSEIEKSEKIYIGENAPIKVKASKSSLLSSGTIKLDFDIQPTSGDFEDSFDYYLHVEQDYSNPSGPVATGWLTGYLFDSVTEKHIGSYSLKRAEVYLDGWVEEITDLPNWTLDISGDKVFKSNFLLSGEERTQVGSIGRSWVYGSLGRLPKELQNRRLGVNKIQFYDRQGNSLPTVKADWVLSEYELREGERLYYYLPSTGELTELKPVLEDGRRLVKGSKDSKGLYVFAMALEEDGAQPTENVVGTTKVLSGQVEDVYVSFSEADVSTVKSIQVAKVEDATVLEKLPESFKREDVDMFDIKTLDKDGQFVQIQSSKGAFVTLPVSPNRKVTKVIYYLPQTGAVEELEYEWDKTFNIVSFNVTHFSNYGIVYEALPKENTSPVDTEVPAPTTSPVSTDSPVQPVTPTVATSLTSANLVKVADKLVNEAQASQSKEKVHRSELGQLANSPSLASSSAEIQPVSSSSQTENKGKTSSSVLPNTASQTGVIHTMVGLALSSLAMLVYGKKEE</sequence>
<proteinExistence type="predicted"/>
<evidence type="ECO:0000313" key="4">
    <source>
        <dbReference type="Proteomes" id="UP001152875"/>
    </source>
</evidence>
<feature type="region of interest" description="Disordered" evidence="1">
    <location>
        <begin position="968"/>
        <end position="1018"/>
    </location>
</feature>
<dbReference type="EMBL" id="JANFMP010000001">
    <property type="protein sequence ID" value="MDG4525845.1"/>
    <property type="molecule type" value="Genomic_DNA"/>
</dbReference>
<comment type="caution">
    <text evidence="3">The sequence shown here is derived from an EMBL/GenBank/DDBJ whole genome shotgun (WGS) entry which is preliminary data.</text>
</comment>
<dbReference type="RefSeq" id="WP_222336523.1">
    <property type="nucleotide sequence ID" value="NZ_CP082204.1"/>
</dbReference>
<evidence type="ECO:0000313" key="3">
    <source>
        <dbReference type="EMBL" id="MDG4525845.1"/>
    </source>
</evidence>
<evidence type="ECO:0000256" key="2">
    <source>
        <dbReference type="SAM" id="SignalP"/>
    </source>
</evidence>
<gene>
    <name evidence="3" type="ORF">NOL13_00225</name>
</gene>
<dbReference type="Proteomes" id="UP001152875">
    <property type="component" value="Unassembled WGS sequence"/>
</dbReference>
<evidence type="ECO:0008006" key="5">
    <source>
        <dbReference type="Google" id="ProtNLM"/>
    </source>
</evidence>
<accession>A0A9X4MPJ5</accession>
<feature type="compositionally biased region" description="Polar residues" evidence="1">
    <location>
        <begin position="56"/>
        <end position="80"/>
    </location>
</feature>
<protein>
    <recommendedName>
        <fullName evidence="5">Gram-positive cocci surface proteins LPxTG domain-containing protein</fullName>
    </recommendedName>
</protein>